<keyword evidence="10" id="KW-1185">Reference proteome</keyword>
<evidence type="ECO:0000256" key="5">
    <source>
        <dbReference type="ARBA" id="ARBA00022801"/>
    </source>
</evidence>
<reference evidence="8" key="1">
    <citation type="submission" date="2021-02" db="EMBL/GenBank/DDBJ databases">
        <authorList>
            <person name="Nowell W R."/>
        </authorList>
    </citation>
    <scope>NUCLEOTIDE SEQUENCE</scope>
</reference>
<dbReference type="InterPro" id="IPR001584">
    <property type="entry name" value="Integrase_cat-core"/>
</dbReference>
<protein>
    <recommendedName>
        <fullName evidence="7">Integrase catalytic domain-containing protein</fullName>
    </recommendedName>
</protein>
<feature type="non-terminal residue" evidence="8">
    <location>
        <position position="1"/>
    </location>
</feature>
<dbReference type="Proteomes" id="UP000681722">
    <property type="component" value="Unassembled WGS sequence"/>
</dbReference>
<dbReference type="GO" id="GO:0015074">
    <property type="term" value="P:DNA integration"/>
    <property type="evidence" value="ECO:0007669"/>
    <property type="project" value="InterPro"/>
</dbReference>
<dbReference type="GO" id="GO:0016787">
    <property type="term" value="F:hydrolase activity"/>
    <property type="evidence" value="ECO:0007669"/>
    <property type="project" value="UniProtKB-KW"/>
</dbReference>
<dbReference type="SUPFAM" id="SSF56672">
    <property type="entry name" value="DNA/RNA polymerases"/>
    <property type="match status" value="1"/>
</dbReference>
<dbReference type="FunFam" id="3.10.20.370:FF:000001">
    <property type="entry name" value="Retrovirus-related Pol polyprotein from transposon 17.6-like protein"/>
    <property type="match status" value="1"/>
</dbReference>
<evidence type="ECO:0000256" key="3">
    <source>
        <dbReference type="ARBA" id="ARBA00022722"/>
    </source>
</evidence>
<evidence type="ECO:0000313" key="10">
    <source>
        <dbReference type="Proteomes" id="UP000663829"/>
    </source>
</evidence>
<dbReference type="PROSITE" id="PS50994">
    <property type="entry name" value="INTEGRASE"/>
    <property type="match status" value="1"/>
</dbReference>
<evidence type="ECO:0000313" key="8">
    <source>
        <dbReference type="EMBL" id="CAF1347158.1"/>
    </source>
</evidence>
<dbReference type="EMBL" id="CAJOBC010062316">
    <property type="protein sequence ID" value="CAF4214034.1"/>
    <property type="molecule type" value="Genomic_DNA"/>
</dbReference>
<dbReference type="GO" id="GO:0003964">
    <property type="term" value="F:RNA-directed DNA polymerase activity"/>
    <property type="evidence" value="ECO:0007669"/>
    <property type="project" value="UniProtKB-KW"/>
</dbReference>
<name>A0A815H5T5_9BILA</name>
<evidence type="ECO:0000256" key="6">
    <source>
        <dbReference type="ARBA" id="ARBA00022918"/>
    </source>
</evidence>
<dbReference type="CDD" id="cd09274">
    <property type="entry name" value="RNase_HI_RT_Ty3"/>
    <property type="match status" value="1"/>
</dbReference>
<dbReference type="GO" id="GO:0003676">
    <property type="term" value="F:nucleic acid binding"/>
    <property type="evidence" value="ECO:0007669"/>
    <property type="project" value="InterPro"/>
</dbReference>
<comment type="caution">
    <text evidence="8">The sequence shown here is derived from an EMBL/GenBank/DDBJ whole genome shotgun (WGS) entry which is preliminary data.</text>
</comment>
<sequence>RFCANVKWGSEGEEAFNKIKHELSTTAILHCSDPSLIFKIQIDASSIDIGGVLGQVGPEEDHPIAYISKSLNKQQQNWNTTDRECSAIVEAIKLWKPYIAGKNFNVLTDHHALCRLNRQYQNNSKLNRWRMELQRHTFTIEYVKGKSNCMADCLSRFPIGLASSGMSMSKSTQIEDNLDYLSVITRAMVKTIAQQPQLPISVSSSNVKTSENQIQGAPTPCLSLSSQLVNQSTAKRQVFLEKYVQQCHNCAVKKHSRRKPDGVLKPIPPPRGVWETLAMDFLTITPPLKTGNKYITDLLSKFVIVKATRDETSITAAKFFVEEAILKYGAPIQLLTDKGPHFIAQLFNDI</sequence>
<dbReference type="AlphaFoldDB" id="A0A815H5T5"/>
<keyword evidence="3" id="KW-0540">Nuclease</keyword>
<dbReference type="InterPro" id="IPR012337">
    <property type="entry name" value="RNaseH-like_sf"/>
</dbReference>
<evidence type="ECO:0000256" key="2">
    <source>
        <dbReference type="ARBA" id="ARBA00022695"/>
    </source>
</evidence>
<dbReference type="InterPro" id="IPR050951">
    <property type="entry name" value="Retrovirus_Pol_polyprotein"/>
</dbReference>
<evidence type="ECO:0000259" key="7">
    <source>
        <dbReference type="PROSITE" id="PS50994"/>
    </source>
</evidence>
<dbReference type="Pfam" id="PF17917">
    <property type="entry name" value="RT_RNaseH"/>
    <property type="match status" value="1"/>
</dbReference>
<keyword evidence="5" id="KW-0378">Hydrolase</keyword>
<dbReference type="Gene3D" id="3.10.20.370">
    <property type="match status" value="1"/>
</dbReference>
<accession>A0A815H5T5</accession>
<keyword evidence="1" id="KW-0808">Transferase</keyword>
<dbReference type="Proteomes" id="UP000663829">
    <property type="component" value="Unassembled WGS sequence"/>
</dbReference>
<keyword evidence="6" id="KW-0695">RNA-directed DNA polymerase</keyword>
<dbReference type="OrthoDB" id="4369127at2759"/>
<gene>
    <name evidence="8" type="ORF">GPM918_LOCUS30723</name>
    <name evidence="9" type="ORF">SRO942_LOCUS31349</name>
</gene>
<keyword evidence="2" id="KW-0548">Nucleotidyltransferase</keyword>
<dbReference type="PANTHER" id="PTHR37984">
    <property type="entry name" value="PROTEIN CBG26694"/>
    <property type="match status" value="1"/>
</dbReference>
<evidence type="ECO:0000256" key="4">
    <source>
        <dbReference type="ARBA" id="ARBA00022759"/>
    </source>
</evidence>
<dbReference type="EMBL" id="CAJNOQ010014720">
    <property type="protein sequence ID" value="CAF1347158.1"/>
    <property type="molecule type" value="Genomic_DNA"/>
</dbReference>
<dbReference type="InterPro" id="IPR036397">
    <property type="entry name" value="RNaseH_sf"/>
</dbReference>
<dbReference type="GO" id="GO:0004519">
    <property type="term" value="F:endonuclease activity"/>
    <property type="evidence" value="ECO:0007669"/>
    <property type="project" value="UniProtKB-KW"/>
</dbReference>
<keyword evidence="4" id="KW-0255">Endonuclease</keyword>
<feature type="domain" description="Integrase catalytic" evidence="7">
    <location>
        <begin position="264"/>
        <end position="350"/>
    </location>
</feature>
<evidence type="ECO:0000256" key="1">
    <source>
        <dbReference type="ARBA" id="ARBA00022679"/>
    </source>
</evidence>
<proteinExistence type="predicted"/>
<dbReference type="InterPro" id="IPR043502">
    <property type="entry name" value="DNA/RNA_pol_sf"/>
</dbReference>
<dbReference type="SUPFAM" id="SSF53098">
    <property type="entry name" value="Ribonuclease H-like"/>
    <property type="match status" value="1"/>
</dbReference>
<dbReference type="PANTHER" id="PTHR37984:SF5">
    <property type="entry name" value="PROTEIN NYNRIN-LIKE"/>
    <property type="match status" value="1"/>
</dbReference>
<dbReference type="InterPro" id="IPR041373">
    <property type="entry name" value="RT_RNaseH"/>
</dbReference>
<dbReference type="Gene3D" id="3.30.420.10">
    <property type="entry name" value="Ribonuclease H-like superfamily/Ribonuclease H"/>
    <property type="match status" value="1"/>
</dbReference>
<evidence type="ECO:0000313" key="9">
    <source>
        <dbReference type="EMBL" id="CAF4214034.1"/>
    </source>
</evidence>
<organism evidence="8 10">
    <name type="scientific">Didymodactylos carnosus</name>
    <dbReference type="NCBI Taxonomy" id="1234261"/>
    <lineage>
        <taxon>Eukaryota</taxon>
        <taxon>Metazoa</taxon>
        <taxon>Spiralia</taxon>
        <taxon>Gnathifera</taxon>
        <taxon>Rotifera</taxon>
        <taxon>Eurotatoria</taxon>
        <taxon>Bdelloidea</taxon>
        <taxon>Philodinida</taxon>
        <taxon>Philodinidae</taxon>
        <taxon>Didymodactylos</taxon>
    </lineage>
</organism>